<evidence type="ECO:0000256" key="5">
    <source>
        <dbReference type="ARBA" id="ARBA00022605"/>
    </source>
</evidence>
<dbReference type="SUPFAM" id="SSF51366">
    <property type="entry name" value="Ribulose-phoshate binding barrel"/>
    <property type="match status" value="1"/>
</dbReference>
<evidence type="ECO:0000256" key="3">
    <source>
        <dbReference type="ARBA" id="ARBA00012572"/>
    </source>
</evidence>
<name>A0A1E3G179_9BACT</name>
<dbReference type="RefSeq" id="WP_069293553.1">
    <property type="nucleotide sequence ID" value="NZ_CP140110.1"/>
</dbReference>
<dbReference type="Pfam" id="PF00697">
    <property type="entry name" value="PRAI"/>
    <property type="match status" value="1"/>
</dbReference>
<evidence type="ECO:0000313" key="11">
    <source>
        <dbReference type="EMBL" id="ODN30009.1"/>
    </source>
</evidence>
<dbReference type="PANTHER" id="PTHR42894">
    <property type="entry name" value="N-(5'-PHOSPHORIBOSYL)ANTHRANILATE ISOMERASE"/>
    <property type="match status" value="1"/>
</dbReference>
<keyword evidence="8 9" id="KW-0413">Isomerase</keyword>
<dbReference type="InterPro" id="IPR013785">
    <property type="entry name" value="Aldolase_TIM"/>
</dbReference>
<dbReference type="STRING" id="1008305.A4H02_07470"/>
<comment type="caution">
    <text evidence="11">The sequence shown here is derived from an EMBL/GenBank/DDBJ whole genome shotgun (WGS) entry which is preliminary data.</text>
</comment>
<evidence type="ECO:0000256" key="1">
    <source>
        <dbReference type="ARBA" id="ARBA00001164"/>
    </source>
</evidence>
<organism evidence="11 12">
    <name type="scientific">Fervidobacterium thailandense</name>
    <dbReference type="NCBI Taxonomy" id="1008305"/>
    <lineage>
        <taxon>Bacteria</taxon>
        <taxon>Thermotogati</taxon>
        <taxon>Thermotogota</taxon>
        <taxon>Thermotogae</taxon>
        <taxon>Thermotogales</taxon>
        <taxon>Fervidobacteriaceae</taxon>
        <taxon>Fervidobacterium</taxon>
    </lineage>
</organism>
<dbReference type="InterPro" id="IPR001240">
    <property type="entry name" value="PRAI_dom"/>
</dbReference>
<dbReference type="InterPro" id="IPR044643">
    <property type="entry name" value="TrpF_fam"/>
</dbReference>
<dbReference type="InterPro" id="IPR011060">
    <property type="entry name" value="RibuloseP-bd_barrel"/>
</dbReference>
<gene>
    <name evidence="9" type="primary">trpF</name>
    <name evidence="11" type="ORF">A4H02_07470</name>
</gene>
<protein>
    <recommendedName>
        <fullName evidence="4 9">N-(5'-phosphoribosyl)anthranilate isomerase</fullName>
        <shortName evidence="9">PRAI</shortName>
        <ecNumber evidence="3 9">5.3.1.24</ecNumber>
    </recommendedName>
</protein>
<dbReference type="EC" id="5.3.1.24" evidence="3 9"/>
<dbReference type="GO" id="GO:0000162">
    <property type="term" value="P:L-tryptophan biosynthetic process"/>
    <property type="evidence" value="ECO:0007669"/>
    <property type="project" value="UniProtKB-UniRule"/>
</dbReference>
<dbReference type="Gene3D" id="3.20.20.70">
    <property type="entry name" value="Aldolase class I"/>
    <property type="match status" value="1"/>
</dbReference>
<dbReference type="UniPathway" id="UPA00035">
    <property type="reaction ID" value="UER00042"/>
</dbReference>
<keyword evidence="7 9" id="KW-0057">Aromatic amino acid biosynthesis</keyword>
<dbReference type="GO" id="GO:0004640">
    <property type="term" value="F:phosphoribosylanthranilate isomerase activity"/>
    <property type="evidence" value="ECO:0007669"/>
    <property type="project" value="UniProtKB-UniRule"/>
</dbReference>
<keyword evidence="12" id="KW-1185">Reference proteome</keyword>
<accession>A0A1E3G179</accession>
<dbReference type="AlphaFoldDB" id="A0A1E3G179"/>
<dbReference type="HAMAP" id="MF_00135">
    <property type="entry name" value="PRAI"/>
    <property type="match status" value="1"/>
</dbReference>
<dbReference type="EMBL" id="LWAF01000012">
    <property type="protein sequence ID" value="ODN30009.1"/>
    <property type="molecule type" value="Genomic_DNA"/>
</dbReference>
<dbReference type="CDD" id="cd00405">
    <property type="entry name" value="PRAI"/>
    <property type="match status" value="1"/>
</dbReference>
<keyword evidence="5 9" id="KW-0028">Amino-acid biosynthesis</keyword>
<proteinExistence type="inferred from homology"/>
<dbReference type="Proteomes" id="UP000094570">
    <property type="component" value="Unassembled WGS sequence"/>
</dbReference>
<evidence type="ECO:0000256" key="2">
    <source>
        <dbReference type="ARBA" id="ARBA00004664"/>
    </source>
</evidence>
<evidence type="ECO:0000313" key="12">
    <source>
        <dbReference type="Proteomes" id="UP000094570"/>
    </source>
</evidence>
<evidence type="ECO:0000259" key="10">
    <source>
        <dbReference type="Pfam" id="PF00697"/>
    </source>
</evidence>
<comment type="pathway">
    <text evidence="2 9">Amino-acid biosynthesis; L-tryptophan biosynthesis; L-tryptophan from chorismate: step 3/5.</text>
</comment>
<evidence type="ECO:0000256" key="4">
    <source>
        <dbReference type="ARBA" id="ARBA00022272"/>
    </source>
</evidence>
<reference evidence="12" key="1">
    <citation type="submission" date="2016-04" db="EMBL/GenBank/DDBJ databases">
        <title>The genome sequence project of a novel Fervidobacterium isolate from a hot spring in Thailand.</title>
        <authorList>
            <person name="Gonzalez J.M."/>
            <person name="Cuecas A."/>
            <person name="Kanoksilapatham W."/>
        </authorList>
    </citation>
    <scope>NUCLEOTIDE SEQUENCE [LARGE SCALE GENOMIC DNA]</scope>
    <source>
        <strain evidence="12">FC2004</strain>
    </source>
</reference>
<comment type="catalytic activity">
    <reaction evidence="1 9">
        <text>N-(5-phospho-beta-D-ribosyl)anthranilate = 1-(2-carboxyphenylamino)-1-deoxy-D-ribulose 5-phosphate</text>
        <dbReference type="Rhea" id="RHEA:21540"/>
        <dbReference type="ChEBI" id="CHEBI:18277"/>
        <dbReference type="ChEBI" id="CHEBI:58613"/>
        <dbReference type="EC" id="5.3.1.24"/>
    </reaction>
</comment>
<dbReference type="PANTHER" id="PTHR42894:SF1">
    <property type="entry name" value="N-(5'-PHOSPHORIBOSYL)ANTHRANILATE ISOMERASE"/>
    <property type="match status" value="1"/>
</dbReference>
<evidence type="ECO:0000256" key="6">
    <source>
        <dbReference type="ARBA" id="ARBA00022822"/>
    </source>
</evidence>
<sequence>MHREDGFAVGYKNRVRVKICGITNLEDALLAVRLGADALGFIFYEKSPRYVSPEKALGIIERLPVFVSTVGVFVNERPEAVLNVMRALSLSFIQVYYDNADRYEELSQFVNSRHIIRPFRIKADEDVRWLVRSLNEVGHVSLKCFPLIEGFTEKYGGAGAKFDWSVLSELSIPFILAGGITPENVSEALRYGPYAIDVSSGVEERPGKKDPKKMIELFRRVGYDV</sequence>
<keyword evidence="6 9" id="KW-0822">Tryptophan biosynthesis</keyword>
<comment type="similarity">
    <text evidence="9">Belongs to the TrpF family.</text>
</comment>
<dbReference type="OrthoDB" id="9786954at2"/>
<evidence type="ECO:0000256" key="7">
    <source>
        <dbReference type="ARBA" id="ARBA00023141"/>
    </source>
</evidence>
<evidence type="ECO:0000256" key="8">
    <source>
        <dbReference type="ARBA" id="ARBA00023235"/>
    </source>
</evidence>
<feature type="domain" description="N-(5'phosphoribosyl) anthranilate isomerase (PRAI)" evidence="10">
    <location>
        <begin position="17"/>
        <end position="218"/>
    </location>
</feature>
<evidence type="ECO:0000256" key="9">
    <source>
        <dbReference type="HAMAP-Rule" id="MF_00135"/>
    </source>
</evidence>